<dbReference type="EMBL" id="BAAALF010000023">
    <property type="protein sequence ID" value="GAA1229083.1"/>
    <property type="molecule type" value="Genomic_DNA"/>
</dbReference>
<evidence type="ECO:0000259" key="8">
    <source>
        <dbReference type="PROSITE" id="PS50110"/>
    </source>
</evidence>
<evidence type="ECO:0000256" key="2">
    <source>
        <dbReference type="ARBA" id="ARBA00023015"/>
    </source>
</evidence>
<evidence type="ECO:0000259" key="7">
    <source>
        <dbReference type="PROSITE" id="PS50043"/>
    </source>
</evidence>
<keyword evidence="3" id="KW-0238">DNA-binding</keyword>
<feature type="modified residue" description="4-aspartylphosphate" evidence="5">
    <location>
        <position position="54"/>
    </location>
</feature>
<dbReference type="SUPFAM" id="SSF52172">
    <property type="entry name" value="CheY-like"/>
    <property type="match status" value="1"/>
</dbReference>
<keyword evidence="2" id="KW-0805">Transcription regulation</keyword>
<dbReference type="Proteomes" id="UP001500037">
    <property type="component" value="Unassembled WGS sequence"/>
</dbReference>
<dbReference type="SUPFAM" id="SSF46894">
    <property type="entry name" value="C-terminal effector domain of the bipartite response regulators"/>
    <property type="match status" value="1"/>
</dbReference>
<dbReference type="SMART" id="SM00448">
    <property type="entry name" value="REC"/>
    <property type="match status" value="1"/>
</dbReference>
<evidence type="ECO:0000256" key="1">
    <source>
        <dbReference type="ARBA" id="ARBA00022553"/>
    </source>
</evidence>
<dbReference type="InterPro" id="IPR000792">
    <property type="entry name" value="Tscrpt_reg_LuxR_C"/>
</dbReference>
<dbReference type="Pfam" id="PF00196">
    <property type="entry name" value="GerE"/>
    <property type="match status" value="1"/>
</dbReference>
<evidence type="ECO:0000313" key="10">
    <source>
        <dbReference type="Proteomes" id="UP001500037"/>
    </source>
</evidence>
<keyword evidence="1 5" id="KW-0597">Phosphoprotein</keyword>
<dbReference type="InterPro" id="IPR016032">
    <property type="entry name" value="Sig_transdc_resp-reg_C-effctor"/>
</dbReference>
<protein>
    <submittedName>
        <fullName evidence="9">Response regulator transcription factor</fullName>
    </submittedName>
</protein>
<dbReference type="InterPro" id="IPR039420">
    <property type="entry name" value="WalR-like"/>
</dbReference>
<dbReference type="CDD" id="cd17535">
    <property type="entry name" value="REC_NarL-like"/>
    <property type="match status" value="1"/>
</dbReference>
<evidence type="ECO:0000256" key="4">
    <source>
        <dbReference type="ARBA" id="ARBA00023163"/>
    </source>
</evidence>
<dbReference type="Pfam" id="PF00072">
    <property type="entry name" value="Response_reg"/>
    <property type="match status" value="1"/>
</dbReference>
<evidence type="ECO:0000256" key="5">
    <source>
        <dbReference type="PROSITE-ProRule" id="PRU00169"/>
    </source>
</evidence>
<dbReference type="PRINTS" id="PR00038">
    <property type="entry name" value="HTHLUXR"/>
</dbReference>
<dbReference type="SMART" id="SM00421">
    <property type="entry name" value="HTH_LUXR"/>
    <property type="match status" value="1"/>
</dbReference>
<dbReference type="InterPro" id="IPR011006">
    <property type="entry name" value="CheY-like_superfamily"/>
</dbReference>
<evidence type="ECO:0000256" key="6">
    <source>
        <dbReference type="SAM" id="MobiDB-lite"/>
    </source>
</evidence>
<dbReference type="PROSITE" id="PS00622">
    <property type="entry name" value="HTH_LUXR_1"/>
    <property type="match status" value="1"/>
</dbReference>
<dbReference type="Gene3D" id="3.40.50.2300">
    <property type="match status" value="1"/>
</dbReference>
<proteinExistence type="predicted"/>
<dbReference type="PROSITE" id="PS50043">
    <property type="entry name" value="HTH_LUXR_2"/>
    <property type="match status" value="1"/>
</dbReference>
<name>A0ABN1W425_9ACTN</name>
<reference evidence="9 10" key="1">
    <citation type="journal article" date="2019" name="Int. J. Syst. Evol. Microbiol.">
        <title>The Global Catalogue of Microorganisms (GCM) 10K type strain sequencing project: providing services to taxonomists for standard genome sequencing and annotation.</title>
        <authorList>
            <consortium name="The Broad Institute Genomics Platform"/>
            <consortium name="The Broad Institute Genome Sequencing Center for Infectious Disease"/>
            <person name="Wu L."/>
            <person name="Ma J."/>
        </authorList>
    </citation>
    <scope>NUCLEOTIDE SEQUENCE [LARGE SCALE GENOMIC DNA]</scope>
    <source>
        <strain evidence="9 10">JCM 13004</strain>
    </source>
</reference>
<feature type="domain" description="HTH luxR-type" evidence="7">
    <location>
        <begin position="168"/>
        <end position="233"/>
    </location>
</feature>
<keyword evidence="4" id="KW-0804">Transcription</keyword>
<accession>A0ABN1W425</accession>
<dbReference type="CDD" id="cd06170">
    <property type="entry name" value="LuxR_C_like"/>
    <property type="match status" value="1"/>
</dbReference>
<dbReference type="RefSeq" id="WP_344440874.1">
    <property type="nucleotide sequence ID" value="NZ_BAAALF010000023.1"/>
</dbReference>
<comment type="caution">
    <text evidence="9">The sequence shown here is derived from an EMBL/GenBank/DDBJ whole genome shotgun (WGS) entry which is preliminary data.</text>
</comment>
<feature type="region of interest" description="Disordered" evidence="6">
    <location>
        <begin position="145"/>
        <end position="169"/>
    </location>
</feature>
<dbReference type="PANTHER" id="PTHR43214">
    <property type="entry name" value="TWO-COMPONENT RESPONSE REGULATOR"/>
    <property type="match status" value="1"/>
</dbReference>
<sequence length="240" mass="25465">MIRVVIADDDALLRAGVALVLGSEPGIEVVGQAGDGLQAVELCRVVLPDVVLMDVRMPGIDGVEATRRIVAAGLPARVLVLTTFHHDDYVWGALRAGAAGFLLKRASPERLIDAVRTLAAGESLLDPAVTRDLVAQLVARDRLGDRYRDPGRSRQRAPAPDEGAAGPHRTGLALLTGREREVLRLAAEGLSNAEIAVLLVVAESTVKTHVKRVLAKTGARDRAQAVAIAYRYGLMAAPDD</sequence>
<dbReference type="PROSITE" id="PS50110">
    <property type="entry name" value="RESPONSE_REGULATORY"/>
    <property type="match status" value="1"/>
</dbReference>
<dbReference type="PANTHER" id="PTHR43214:SF24">
    <property type="entry name" value="TRANSCRIPTIONAL REGULATORY PROTEIN NARL-RELATED"/>
    <property type="match status" value="1"/>
</dbReference>
<feature type="domain" description="Response regulatory" evidence="8">
    <location>
        <begin position="3"/>
        <end position="119"/>
    </location>
</feature>
<dbReference type="InterPro" id="IPR058245">
    <property type="entry name" value="NreC/VraR/RcsB-like_REC"/>
</dbReference>
<dbReference type="InterPro" id="IPR001789">
    <property type="entry name" value="Sig_transdc_resp-reg_receiver"/>
</dbReference>
<keyword evidence="10" id="KW-1185">Reference proteome</keyword>
<evidence type="ECO:0000256" key="3">
    <source>
        <dbReference type="ARBA" id="ARBA00023125"/>
    </source>
</evidence>
<evidence type="ECO:0000313" key="9">
    <source>
        <dbReference type="EMBL" id="GAA1229083.1"/>
    </source>
</evidence>
<gene>
    <name evidence="9" type="ORF">GCM10009665_19460</name>
</gene>
<organism evidence="9 10">
    <name type="scientific">Kitasatospora nipponensis</name>
    <dbReference type="NCBI Taxonomy" id="258049"/>
    <lineage>
        <taxon>Bacteria</taxon>
        <taxon>Bacillati</taxon>
        <taxon>Actinomycetota</taxon>
        <taxon>Actinomycetes</taxon>
        <taxon>Kitasatosporales</taxon>
        <taxon>Streptomycetaceae</taxon>
        <taxon>Kitasatospora</taxon>
    </lineage>
</organism>